<accession>A0A0F5YJX4</accession>
<name>A0A0F5YJX4_9CYAN</name>
<evidence type="ECO:0000313" key="1">
    <source>
        <dbReference type="EMBL" id="KKD39176.1"/>
    </source>
</evidence>
<comment type="caution">
    <text evidence="1">The sequence shown here is derived from an EMBL/GenBank/DDBJ whole genome shotgun (WGS) entry which is preliminary data.</text>
</comment>
<dbReference type="InterPro" id="IPR036465">
    <property type="entry name" value="vWFA_dom_sf"/>
</dbReference>
<proteinExistence type="predicted"/>
<dbReference type="Gene3D" id="3.40.50.410">
    <property type="entry name" value="von Willebrand factor, type A domain"/>
    <property type="match status" value="1"/>
</dbReference>
<dbReference type="EMBL" id="LATL02000088">
    <property type="protein sequence ID" value="KKD39176.1"/>
    <property type="molecule type" value="Genomic_DNA"/>
</dbReference>
<sequence length="350" mass="39204">MMSSQSSNSPRSRQLPSNIVAQEFGEVNIKKNADKIDVLFTILMEPQGEEAEGWQTGIALDASASMRGLYGRSLLGEIPEKIHTQYEKKGWITLQEQDGKTFKIIQPKAYEDAIKKGYLKRSENIVQPLAQEFVTYLASRLDADGETTVIYWAGGAGDNIEVLGDFDEAQCQKLEVSGPTQMKFGLGTVLTPAIKYFIERFVDAKRGMYIFITDGKLDDLEEVKKYTTQLCQNIKFGKRHLVKCVLIGVGEEIDQTQLEELDDLATDTGVDIWDHKIASEMSGLVEIFAEVVDENKIVAPTGTLYDSSGKIVKRYTDGLPAKVTFSLPGDSEWFELEVYGQRIRQTLTWV</sequence>
<dbReference type="CDD" id="cd00198">
    <property type="entry name" value="vWFA"/>
    <property type="match status" value="1"/>
</dbReference>
<dbReference type="Proteomes" id="UP000033607">
    <property type="component" value="Unassembled WGS sequence"/>
</dbReference>
<reference evidence="1 2" key="1">
    <citation type="submission" date="2015-06" db="EMBL/GenBank/DDBJ databases">
        <title>Draft genome assembly of filamentous brackish cyanobacterium Limnoraphis robusta strain CS-951.</title>
        <authorList>
            <person name="Willis A."/>
            <person name="Parks M."/>
            <person name="Burford M.A."/>
        </authorList>
    </citation>
    <scope>NUCLEOTIDE SEQUENCE [LARGE SCALE GENOMIC DNA]</scope>
    <source>
        <strain evidence="1 2">CS-951</strain>
    </source>
</reference>
<evidence type="ECO:0000313" key="2">
    <source>
        <dbReference type="Proteomes" id="UP000033607"/>
    </source>
</evidence>
<organism evidence="1 2">
    <name type="scientific">Limnoraphis robusta CS-951</name>
    <dbReference type="NCBI Taxonomy" id="1637645"/>
    <lineage>
        <taxon>Bacteria</taxon>
        <taxon>Bacillati</taxon>
        <taxon>Cyanobacteriota</taxon>
        <taxon>Cyanophyceae</taxon>
        <taxon>Oscillatoriophycideae</taxon>
        <taxon>Oscillatoriales</taxon>
        <taxon>Sirenicapillariaceae</taxon>
        <taxon>Limnoraphis</taxon>
    </lineage>
</organism>
<evidence type="ECO:0008006" key="3">
    <source>
        <dbReference type="Google" id="ProtNLM"/>
    </source>
</evidence>
<dbReference type="SUPFAM" id="SSF53300">
    <property type="entry name" value="vWA-like"/>
    <property type="match status" value="1"/>
</dbReference>
<dbReference type="PATRIC" id="fig|1637645.4.peg.1782"/>
<dbReference type="AlphaFoldDB" id="A0A0F5YJX4"/>
<protein>
    <recommendedName>
        <fullName evidence="3">VWFA domain-containing protein</fullName>
    </recommendedName>
</protein>
<dbReference type="OrthoDB" id="470692at2"/>
<dbReference type="RefSeq" id="WP_046277391.1">
    <property type="nucleotide sequence ID" value="NZ_LATL02000088.1"/>
</dbReference>
<gene>
    <name evidence="1" type="ORF">WN50_04910</name>
</gene>